<dbReference type="Proteomes" id="UP000642910">
    <property type="component" value="Unassembled WGS sequence"/>
</dbReference>
<dbReference type="EMBL" id="JADPKZ010000040">
    <property type="protein sequence ID" value="MBF8378010.1"/>
    <property type="molecule type" value="Genomic_DNA"/>
</dbReference>
<evidence type="ECO:0000313" key="2">
    <source>
        <dbReference type="Proteomes" id="UP000642910"/>
    </source>
</evidence>
<protein>
    <submittedName>
        <fullName evidence="1">Polymer-forming cytoskeletal protein</fullName>
    </submittedName>
</protein>
<accession>A0ABS0F3V9</accession>
<keyword evidence="2" id="KW-1185">Reference proteome</keyword>
<organism evidence="1 2">
    <name type="scientific">Alicyclobacillus mali</name>
    <name type="common">ex Roth et al. 2021</name>
    <dbReference type="NCBI Taxonomy" id="1123961"/>
    <lineage>
        <taxon>Bacteria</taxon>
        <taxon>Bacillati</taxon>
        <taxon>Bacillota</taxon>
        <taxon>Bacilli</taxon>
        <taxon>Bacillales</taxon>
        <taxon>Alicyclobacillaceae</taxon>
        <taxon>Alicyclobacillus</taxon>
    </lineage>
</organism>
<reference evidence="1 2" key="1">
    <citation type="submission" date="2020-11" db="EMBL/GenBank/DDBJ databases">
        <title>Genomic insight of Alicyclobacillus mali FL 18 reveals a new arsenic-resistant strain, with potential in environmental biotechnology.</title>
        <authorList>
            <person name="Fiorentino G."/>
            <person name="Gallo G."/>
            <person name="Aulitto M."/>
        </authorList>
    </citation>
    <scope>NUCLEOTIDE SEQUENCE [LARGE SCALE GENOMIC DNA]</scope>
    <source>
        <strain evidence="1 2">FL 18</strain>
    </source>
</reference>
<sequence>MGDGAKPKLTVMGQSSAAGGDFGRVRIMGQAVVKGPLTCEHLRVMGELEARADVSAEAATIMGQATCRGDVTAAKLQVMGALECDGHLSAGVLKTAGEVVVRGNCGADRALIRGALTVEGLFSADEARFRLHGPCRVREMGMGRLTVELPRYLWKSSMRRHGTLEADVIEADEVHLVHTRARVVRAQVVRLGPGCEIEYVEYGQSYDAHPDAKVGRVIDAGRPE</sequence>
<name>A0ABS0F3V9_9BACL</name>
<dbReference type="InterPro" id="IPR007607">
    <property type="entry name" value="BacA/B"/>
</dbReference>
<gene>
    <name evidence="1" type="ORF">IW967_09040</name>
</gene>
<comment type="caution">
    <text evidence="1">The sequence shown here is derived from an EMBL/GenBank/DDBJ whole genome shotgun (WGS) entry which is preliminary data.</text>
</comment>
<proteinExistence type="predicted"/>
<dbReference type="RefSeq" id="WP_195867686.1">
    <property type="nucleotide sequence ID" value="NZ_JADPKZ010000040.1"/>
</dbReference>
<dbReference type="Pfam" id="PF04519">
    <property type="entry name" value="Bactofilin"/>
    <property type="match status" value="1"/>
</dbReference>
<evidence type="ECO:0000313" key="1">
    <source>
        <dbReference type="EMBL" id="MBF8378010.1"/>
    </source>
</evidence>